<name>A0A2K8MJK3_9SPHN</name>
<dbReference type="Pfam" id="PF04168">
    <property type="entry name" value="Alpha-E"/>
    <property type="match status" value="1"/>
</dbReference>
<reference evidence="2 3" key="1">
    <citation type="submission" date="2017-11" db="EMBL/GenBank/DDBJ databases">
        <title>Complete genome sequence of Sphingomonas sp. Strain Cra20, a psychrotolerant potential plant growth promoting rhizobacteria.</title>
        <authorList>
            <person name="Luo Y."/>
        </authorList>
    </citation>
    <scope>NUCLEOTIDE SEQUENCE [LARGE SCALE GENOMIC DNA]</scope>
    <source>
        <strain evidence="2 3">Cra20</strain>
    </source>
</reference>
<dbReference type="Proteomes" id="UP000229081">
    <property type="component" value="Chromosome"/>
</dbReference>
<organism evidence="2 3">
    <name type="scientific">Sphingomonas psychrotolerans</name>
    <dbReference type="NCBI Taxonomy" id="1327635"/>
    <lineage>
        <taxon>Bacteria</taxon>
        <taxon>Pseudomonadati</taxon>
        <taxon>Pseudomonadota</taxon>
        <taxon>Alphaproteobacteria</taxon>
        <taxon>Sphingomonadales</taxon>
        <taxon>Sphingomonadaceae</taxon>
        <taxon>Sphingomonas</taxon>
    </lineage>
</organism>
<dbReference type="InterPro" id="IPR007296">
    <property type="entry name" value="DUF403"/>
</dbReference>
<sequence>MLMLSRTAAALYWLGRYVERADFIARLVEATVRLDALSARPAGEAAWQSALAVTDTDDAFAATGQSYTQSHVARFLTLDASHPGSIVRCLEMARNNARAVRTALTRDAWTAINRAWWLFQNRASTGGATATLNLVEQVKGETRGFEGSIHRMMRNEATWLIQLGAAIERADNTARLVDVKYHLLLPEDEAVGGVVDRDQWTTILQTVSAVTAYRWLYSDGLQPTNVIDLLISRFELPRSLAACVEEAVQLLSQLARRTGLQGEADRMARARMARMQKTRTPEVIVSGLHEYLEAFIHENSMLNAAVARQFRFI</sequence>
<protein>
    <recommendedName>
        <fullName evidence="1">DUF403 domain-containing protein</fullName>
    </recommendedName>
</protein>
<dbReference type="AlphaFoldDB" id="A0A2K8MJK3"/>
<feature type="domain" description="DUF403" evidence="1">
    <location>
        <begin position="3"/>
        <end position="310"/>
    </location>
</feature>
<dbReference type="OrthoDB" id="9803532at2"/>
<proteinExistence type="predicted"/>
<evidence type="ECO:0000313" key="3">
    <source>
        <dbReference type="Proteomes" id="UP000229081"/>
    </source>
</evidence>
<accession>A0A2K8MJK3</accession>
<evidence type="ECO:0000259" key="1">
    <source>
        <dbReference type="Pfam" id="PF04168"/>
    </source>
</evidence>
<dbReference type="InterPro" id="IPR051680">
    <property type="entry name" value="ATP-dep_Glu-Cys_Ligase-2"/>
</dbReference>
<dbReference type="KEGG" id="sphc:CVN68_20535"/>
<dbReference type="EMBL" id="CP024923">
    <property type="protein sequence ID" value="ATY34043.1"/>
    <property type="molecule type" value="Genomic_DNA"/>
</dbReference>
<keyword evidence="3" id="KW-1185">Reference proteome</keyword>
<dbReference type="PANTHER" id="PTHR34595">
    <property type="entry name" value="BLR5612 PROTEIN"/>
    <property type="match status" value="1"/>
</dbReference>
<gene>
    <name evidence="2" type="ORF">CVN68_20535</name>
</gene>
<evidence type="ECO:0000313" key="2">
    <source>
        <dbReference type="EMBL" id="ATY34043.1"/>
    </source>
</evidence>
<dbReference type="PANTHER" id="PTHR34595:SF7">
    <property type="entry name" value="SLL1039 PROTEIN"/>
    <property type="match status" value="1"/>
</dbReference>